<keyword evidence="2" id="KW-1185">Reference proteome</keyword>
<dbReference type="EMBL" id="MU863941">
    <property type="protein sequence ID" value="KAK4198776.1"/>
    <property type="molecule type" value="Genomic_DNA"/>
</dbReference>
<sequence length="140" mass="15676">MSSLTFTTPARLQTELDWVTNPNRLTDTLPMKSSASSLRSADMAINLLTSATVRSITYTISKAVRELLIRPCVEGRIDALEIGSESTFCNHPAYLWDHRPEDLRPYSMTPREGCYFIPAADAEYIPPSFTPVDTFSPTQE</sequence>
<protein>
    <submittedName>
        <fullName evidence="1">Uncharacterized protein</fullName>
    </submittedName>
</protein>
<dbReference type="AlphaFoldDB" id="A0AAN6XEG6"/>
<organism evidence="1 2">
    <name type="scientific">Triangularia verruculosa</name>
    <dbReference type="NCBI Taxonomy" id="2587418"/>
    <lineage>
        <taxon>Eukaryota</taxon>
        <taxon>Fungi</taxon>
        <taxon>Dikarya</taxon>
        <taxon>Ascomycota</taxon>
        <taxon>Pezizomycotina</taxon>
        <taxon>Sordariomycetes</taxon>
        <taxon>Sordariomycetidae</taxon>
        <taxon>Sordariales</taxon>
        <taxon>Podosporaceae</taxon>
        <taxon>Triangularia</taxon>
    </lineage>
</organism>
<reference evidence="1" key="2">
    <citation type="submission" date="2023-05" db="EMBL/GenBank/DDBJ databases">
        <authorList>
            <consortium name="Lawrence Berkeley National Laboratory"/>
            <person name="Steindorff A."/>
            <person name="Hensen N."/>
            <person name="Bonometti L."/>
            <person name="Westerberg I."/>
            <person name="Brannstrom I.O."/>
            <person name="Guillou S."/>
            <person name="Cros-Aarteil S."/>
            <person name="Calhoun S."/>
            <person name="Haridas S."/>
            <person name="Kuo A."/>
            <person name="Mondo S."/>
            <person name="Pangilinan J."/>
            <person name="Riley R."/>
            <person name="Labutti K."/>
            <person name="Andreopoulos B."/>
            <person name="Lipzen A."/>
            <person name="Chen C."/>
            <person name="Yanf M."/>
            <person name="Daum C."/>
            <person name="Ng V."/>
            <person name="Clum A."/>
            <person name="Ohm R."/>
            <person name="Martin F."/>
            <person name="Silar P."/>
            <person name="Natvig D."/>
            <person name="Lalanne C."/>
            <person name="Gautier V."/>
            <person name="Ament-Velasquez S.L."/>
            <person name="Kruys A."/>
            <person name="Hutchinson M.I."/>
            <person name="Powell A.J."/>
            <person name="Barry K."/>
            <person name="Miller A.N."/>
            <person name="Grigoriev I.V."/>
            <person name="Debuchy R."/>
            <person name="Gladieux P."/>
            <person name="Thoren M.H."/>
            <person name="Johannesson H."/>
        </authorList>
    </citation>
    <scope>NUCLEOTIDE SEQUENCE</scope>
    <source>
        <strain evidence="1">CBS 315.58</strain>
    </source>
</reference>
<reference evidence="1" key="1">
    <citation type="journal article" date="2023" name="Mol. Phylogenet. Evol.">
        <title>Genome-scale phylogeny and comparative genomics of the fungal order Sordariales.</title>
        <authorList>
            <person name="Hensen N."/>
            <person name="Bonometti L."/>
            <person name="Westerberg I."/>
            <person name="Brannstrom I.O."/>
            <person name="Guillou S."/>
            <person name="Cros-Aarteil S."/>
            <person name="Calhoun S."/>
            <person name="Haridas S."/>
            <person name="Kuo A."/>
            <person name="Mondo S."/>
            <person name="Pangilinan J."/>
            <person name="Riley R."/>
            <person name="LaButti K."/>
            <person name="Andreopoulos B."/>
            <person name="Lipzen A."/>
            <person name="Chen C."/>
            <person name="Yan M."/>
            <person name="Daum C."/>
            <person name="Ng V."/>
            <person name="Clum A."/>
            <person name="Steindorff A."/>
            <person name="Ohm R.A."/>
            <person name="Martin F."/>
            <person name="Silar P."/>
            <person name="Natvig D.O."/>
            <person name="Lalanne C."/>
            <person name="Gautier V."/>
            <person name="Ament-Velasquez S.L."/>
            <person name="Kruys A."/>
            <person name="Hutchinson M.I."/>
            <person name="Powell A.J."/>
            <person name="Barry K."/>
            <person name="Miller A.N."/>
            <person name="Grigoriev I.V."/>
            <person name="Debuchy R."/>
            <person name="Gladieux P."/>
            <person name="Hiltunen Thoren M."/>
            <person name="Johannesson H."/>
        </authorList>
    </citation>
    <scope>NUCLEOTIDE SEQUENCE</scope>
    <source>
        <strain evidence="1">CBS 315.58</strain>
    </source>
</reference>
<dbReference type="Proteomes" id="UP001303160">
    <property type="component" value="Unassembled WGS sequence"/>
</dbReference>
<comment type="caution">
    <text evidence="1">The sequence shown here is derived from an EMBL/GenBank/DDBJ whole genome shotgun (WGS) entry which is preliminary data.</text>
</comment>
<proteinExistence type="predicted"/>
<gene>
    <name evidence="1" type="ORF">QBC40DRAFT_330474</name>
</gene>
<evidence type="ECO:0000313" key="2">
    <source>
        <dbReference type="Proteomes" id="UP001303160"/>
    </source>
</evidence>
<accession>A0AAN6XEG6</accession>
<name>A0AAN6XEG6_9PEZI</name>
<evidence type="ECO:0000313" key="1">
    <source>
        <dbReference type="EMBL" id="KAK4198776.1"/>
    </source>
</evidence>